<accession>A0A811T3M3</accession>
<evidence type="ECO:0000259" key="1">
    <source>
        <dbReference type="Pfam" id="PF01902"/>
    </source>
</evidence>
<dbReference type="NCBIfam" id="TIGR03679">
    <property type="entry name" value="arCOG00187"/>
    <property type="match status" value="1"/>
</dbReference>
<protein>
    <submittedName>
        <fullName evidence="2">Diphthamide synthase</fullName>
    </submittedName>
</protein>
<feature type="domain" description="Diphthamide synthase" evidence="1">
    <location>
        <begin position="7"/>
        <end position="224"/>
    </location>
</feature>
<reference evidence="2" key="1">
    <citation type="submission" date="2020-10" db="EMBL/GenBank/DDBJ databases">
        <authorList>
            <person name="Hahn C.J."/>
            <person name="Laso-Perez R."/>
            <person name="Vulcano F."/>
            <person name="Vaziourakis K.-M."/>
            <person name="Stokke R."/>
            <person name="Steen I.H."/>
            <person name="Teske A."/>
            <person name="Boetius A."/>
            <person name="Liebeke M."/>
            <person name="Amann R."/>
            <person name="Knittel K."/>
        </authorList>
    </citation>
    <scope>NUCLEOTIDE SEQUENCE</scope>
    <source>
        <strain evidence="2">Gfbio:e3339647-f889-4370-9287-4fb5cb688e4c:AG392M11_GoMArc1</strain>
    </source>
</reference>
<organism evidence="2 3">
    <name type="scientific">Candidatus Argoarchaeum ethanivorans</name>
    <dbReference type="NCBI Taxonomy" id="2608793"/>
    <lineage>
        <taxon>Archaea</taxon>
        <taxon>Methanobacteriati</taxon>
        <taxon>Methanobacteriota</taxon>
        <taxon>Stenosarchaea group</taxon>
        <taxon>Methanomicrobia</taxon>
        <taxon>Methanosarcinales</taxon>
        <taxon>Methanosarcinales incertae sedis</taxon>
        <taxon>GOM Arc I cluster</taxon>
        <taxon>Candidatus Argoarchaeum</taxon>
    </lineage>
</organism>
<dbReference type="InterPro" id="IPR022427">
    <property type="entry name" value="MJ0570_ATP-bd"/>
</dbReference>
<dbReference type="Gene3D" id="3.40.50.620">
    <property type="entry name" value="HUPs"/>
    <property type="match status" value="1"/>
</dbReference>
<dbReference type="GO" id="GO:0017183">
    <property type="term" value="P:protein histidyl modification to diphthamide"/>
    <property type="evidence" value="ECO:0007669"/>
    <property type="project" value="TreeGrafter"/>
</dbReference>
<dbReference type="NCBIfam" id="TIGR00290">
    <property type="entry name" value="MJ0570_dom"/>
    <property type="match status" value="1"/>
</dbReference>
<name>A0A811T3M3_9EURY</name>
<dbReference type="PANTHER" id="PTHR12196">
    <property type="entry name" value="DOMAIN OF UNKNOWN FUNCTION 71 DUF71 -CONTAINING PROTEIN"/>
    <property type="match status" value="1"/>
</dbReference>
<dbReference type="PIRSF" id="PIRSF039123">
    <property type="entry name" value="Diphthamide_synthase"/>
    <property type="match status" value="1"/>
</dbReference>
<dbReference type="CDD" id="cd01994">
    <property type="entry name" value="AANH_PF0828-like"/>
    <property type="match status" value="1"/>
</dbReference>
<dbReference type="Gene3D" id="3.90.1490.10">
    <property type="entry name" value="putative n-type atp pyrophosphatase, domain 2"/>
    <property type="match status" value="1"/>
</dbReference>
<dbReference type="EMBL" id="CAJHIQ010000006">
    <property type="protein sequence ID" value="CAD6491866.1"/>
    <property type="molecule type" value="Genomic_DNA"/>
</dbReference>
<dbReference type="Proteomes" id="UP000639006">
    <property type="component" value="Unassembled WGS sequence"/>
</dbReference>
<dbReference type="AlphaFoldDB" id="A0A811T3M3"/>
<dbReference type="SUPFAM" id="SSF52402">
    <property type="entry name" value="Adenine nucleotide alpha hydrolases-like"/>
    <property type="match status" value="1"/>
</dbReference>
<dbReference type="GO" id="GO:0017178">
    <property type="term" value="F:diphthine-ammonia ligase activity"/>
    <property type="evidence" value="ECO:0007669"/>
    <property type="project" value="TreeGrafter"/>
</dbReference>
<proteinExistence type="predicted"/>
<gene>
    <name evidence="2" type="ORF">DIAAKJNI_00170</name>
</gene>
<dbReference type="PANTHER" id="PTHR12196:SF2">
    <property type="entry name" value="DIPHTHINE--AMMONIA LIGASE"/>
    <property type="match status" value="1"/>
</dbReference>
<evidence type="ECO:0000313" key="2">
    <source>
        <dbReference type="EMBL" id="CAD6491866.1"/>
    </source>
</evidence>
<evidence type="ECO:0000313" key="3">
    <source>
        <dbReference type="Proteomes" id="UP000639006"/>
    </source>
</evidence>
<sequence length="238" mass="27061">MKSEGQMRLGVLFSSGKDSTYAAYLIKRQNCELTCLITLKSENPYSYMFHTPNIDIVDLQAEAMEIPLVKGNTEGKEELELKDLKATIQNAKEMYTLDGIVTGAIHSNYQRTRIEKICRDLDLAVFSPLWNMDQEDEMRRLISDGFKFIFTSVAAYGLDASWLGKIITSYEVDKLVELNNKININIAGEGGEFESLVLDCPLFNKHLTIKEYEIKEIDEYTATMIINRAELASKQMCP</sequence>
<dbReference type="InterPro" id="IPR030662">
    <property type="entry name" value="DPH6/MJ0570"/>
</dbReference>
<dbReference type="Pfam" id="PF01902">
    <property type="entry name" value="Diphthami_syn_2"/>
    <property type="match status" value="1"/>
</dbReference>
<dbReference type="InterPro" id="IPR014729">
    <property type="entry name" value="Rossmann-like_a/b/a_fold"/>
</dbReference>
<dbReference type="InterPro" id="IPR002761">
    <property type="entry name" value="Diphthami_syn_dom"/>
</dbReference>
<comment type="caution">
    <text evidence="2">The sequence shown here is derived from an EMBL/GenBank/DDBJ whole genome shotgun (WGS) entry which is preliminary data.</text>
</comment>